<keyword evidence="1" id="KW-0472">Membrane</keyword>
<sequence>MAHKFKGQRGFTLVELTIVIVILGILSVYAASRFQGPSSFSPYAAQAQSISIIRQIQLARMQSNIQSGATNTNYTLTVNNHCLGSKPACDDQADPGIGLSSKVAFDNQQMQFQVEAPASADLSNITFDLFGRPEGLCDADGSHCAGQYKITIKDVTNTVESTYVCINSQGFVYQPDVGSDICDK</sequence>
<gene>
    <name evidence="2" type="ORF">A1QC_05395</name>
</gene>
<evidence type="ECO:0008006" key="4">
    <source>
        <dbReference type="Google" id="ProtNLM"/>
    </source>
</evidence>
<dbReference type="EMBL" id="AJYK02000020">
    <property type="protein sequence ID" value="OEF28467.1"/>
    <property type="molecule type" value="Genomic_DNA"/>
</dbReference>
<dbReference type="RefSeq" id="WP_017026449.1">
    <property type="nucleotide sequence ID" value="NZ_AJYK02000020.1"/>
</dbReference>
<dbReference type="AlphaFoldDB" id="A0A1E5E547"/>
<name>A0A1E5E547_9VIBR</name>
<feature type="transmembrane region" description="Helical" evidence="1">
    <location>
        <begin position="12"/>
        <end position="31"/>
    </location>
</feature>
<keyword evidence="1" id="KW-1133">Transmembrane helix</keyword>
<evidence type="ECO:0000256" key="1">
    <source>
        <dbReference type="SAM" id="Phobius"/>
    </source>
</evidence>
<dbReference type="InterPro" id="IPR045584">
    <property type="entry name" value="Pilin-like"/>
</dbReference>
<dbReference type="Gene3D" id="3.30.700.10">
    <property type="entry name" value="Glycoprotein, Type 4 Pilin"/>
    <property type="match status" value="1"/>
</dbReference>
<dbReference type="InterPro" id="IPR012902">
    <property type="entry name" value="N_methyl_site"/>
</dbReference>
<organism evidence="2 3">
    <name type="scientific">Vibrio rumoiensis 1S-45</name>
    <dbReference type="NCBI Taxonomy" id="1188252"/>
    <lineage>
        <taxon>Bacteria</taxon>
        <taxon>Pseudomonadati</taxon>
        <taxon>Pseudomonadota</taxon>
        <taxon>Gammaproteobacteria</taxon>
        <taxon>Vibrionales</taxon>
        <taxon>Vibrionaceae</taxon>
        <taxon>Vibrio</taxon>
    </lineage>
</organism>
<protein>
    <recommendedName>
        <fullName evidence="4">MSHA biogenesis protein MshC</fullName>
    </recommendedName>
</protein>
<accession>A0A1E5E547</accession>
<reference evidence="2 3" key="1">
    <citation type="journal article" date="2012" name="Science">
        <title>Ecological populations of bacteria act as socially cohesive units of antibiotic production and resistance.</title>
        <authorList>
            <person name="Cordero O.X."/>
            <person name="Wildschutte H."/>
            <person name="Kirkup B."/>
            <person name="Proehl S."/>
            <person name="Ngo L."/>
            <person name="Hussain F."/>
            <person name="Le Roux F."/>
            <person name="Mincer T."/>
            <person name="Polz M.F."/>
        </authorList>
    </citation>
    <scope>NUCLEOTIDE SEQUENCE [LARGE SCALE GENOMIC DNA]</scope>
    <source>
        <strain evidence="2 3">1S-45</strain>
    </source>
</reference>
<evidence type="ECO:0000313" key="3">
    <source>
        <dbReference type="Proteomes" id="UP000094070"/>
    </source>
</evidence>
<dbReference type="SUPFAM" id="SSF54523">
    <property type="entry name" value="Pili subunits"/>
    <property type="match status" value="1"/>
</dbReference>
<dbReference type="Proteomes" id="UP000094070">
    <property type="component" value="Unassembled WGS sequence"/>
</dbReference>
<keyword evidence="1" id="KW-0812">Transmembrane</keyword>
<keyword evidence="3" id="KW-1185">Reference proteome</keyword>
<dbReference type="Pfam" id="PF07963">
    <property type="entry name" value="N_methyl"/>
    <property type="match status" value="1"/>
</dbReference>
<dbReference type="eggNOG" id="COG2165">
    <property type="taxonomic scope" value="Bacteria"/>
</dbReference>
<dbReference type="OrthoDB" id="5918972at2"/>
<dbReference type="STRING" id="1188252.A1QC_05395"/>
<evidence type="ECO:0000313" key="2">
    <source>
        <dbReference type="EMBL" id="OEF28467.1"/>
    </source>
</evidence>
<proteinExistence type="predicted"/>
<dbReference type="NCBIfam" id="TIGR02532">
    <property type="entry name" value="IV_pilin_GFxxxE"/>
    <property type="match status" value="1"/>
</dbReference>
<comment type="caution">
    <text evidence="2">The sequence shown here is derived from an EMBL/GenBank/DDBJ whole genome shotgun (WGS) entry which is preliminary data.</text>
</comment>